<organism evidence="1 2">
    <name type="scientific">Trichoderma gamsii</name>
    <dbReference type="NCBI Taxonomy" id="398673"/>
    <lineage>
        <taxon>Eukaryota</taxon>
        <taxon>Fungi</taxon>
        <taxon>Dikarya</taxon>
        <taxon>Ascomycota</taxon>
        <taxon>Pezizomycotina</taxon>
        <taxon>Sordariomycetes</taxon>
        <taxon>Hypocreomycetidae</taxon>
        <taxon>Hypocreales</taxon>
        <taxon>Hypocreaceae</taxon>
        <taxon>Trichoderma</taxon>
    </lineage>
</organism>
<dbReference type="EMBL" id="MTYH01000037">
    <property type="protein sequence ID" value="PNP43508.1"/>
    <property type="molecule type" value="Genomic_DNA"/>
</dbReference>
<evidence type="ECO:0000313" key="2">
    <source>
        <dbReference type="Proteomes" id="UP000236546"/>
    </source>
</evidence>
<accession>A0A2K0TDA7</accession>
<reference evidence="1 2" key="1">
    <citation type="submission" date="2017-02" db="EMBL/GenBank/DDBJ databases">
        <title>Genomes of Trichoderma spp. with biocontrol activity.</title>
        <authorList>
            <person name="Gardiner D."/>
            <person name="Kazan K."/>
            <person name="Vos C."/>
            <person name="Harvey P."/>
        </authorList>
    </citation>
    <scope>NUCLEOTIDE SEQUENCE [LARGE SCALE GENOMIC DNA]</scope>
    <source>
        <strain evidence="1 2">A5MH</strain>
    </source>
</reference>
<name>A0A2K0TDA7_9HYPO</name>
<protein>
    <submittedName>
        <fullName evidence="1">Uncharacterized protein</fullName>
    </submittedName>
</protein>
<dbReference type="AlphaFoldDB" id="A0A2K0TDA7"/>
<sequence>MSVTGITASNPYSNVNDLLSNVRNFKIIESTLR</sequence>
<gene>
    <name evidence="1" type="ORF">TGAMA5MH_04480</name>
</gene>
<comment type="caution">
    <text evidence="1">The sequence shown here is derived from an EMBL/GenBank/DDBJ whole genome shotgun (WGS) entry which is preliminary data.</text>
</comment>
<evidence type="ECO:0000313" key="1">
    <source>
        <dbReference type="EMBL" id="PNP43508.1"/>
    </source>
</evidence>
<dbReference type="OrthoDB" id="10446730at2759"/>
<dbReference type="Proteomes" id="UP000236546">
    <property type="component" value="Unassembled WGS sequence"/>
</dbReference>
<proteinExistence type="predicted"/>